<comment type="caution">
    <text evidence="5">The sequence shown here is derived from an EMBL/GenBank/DDBJ whole genome shotgun (WGS) entry which is preliminary data.</text>
</comment>
<dbReference type="CDD" id="cd16917">
    <property type="entry name" value="HATPase_UhpB-NarQ-NarX-like"/>
    <property type="match status" value="1"/>
</dbReference>
<gene>
    <name evidence="5" type="ORF">E2I14_03300</name>
</gene>
<organism evidence="5 6">
    <name type="scientific">Sapientia aquatica</name>
    <dbReference type="NCBI Taxonomy" id="1549640"/>
    <lineage>
        <taxon>Bacteria</taxon>
        <taxon>Pseudomonadati</taxon>
        <taxon>Pseudomonadota</taxon>
        <taxon>Betaproteobacteria</taxon>
        <taxon>Burkholderiales</taxon>
        <taxon>Oxalobacteraceae</taxon>
        <taxon>Sapientia</taxon>
    </lineage>
</organism>
<accession>A0A4R5W6J5</accession>
<feature type="domain" description="Histidine kinase/HSP90-like ATPase" evidence="4">
    <location>
        <begin position="383"/>
        <end position="477"/>
    </location>
</feature>
<dbReference type="Pfam" id="PF13426">
    <property type="entry name" value="PAS_9"/>
    <property type="match status" value="1"/>
</dbReference>
<sequence length="497" mass="56398">MDTQGLLNKLIEGCFNEIYLIDAATCTYQQVNQTALTGLGYSFEELQQMRPWQIAREFTQTEWQNQLEPLLSGRQQKVEFKTLHTCKNGSRYPVVLHILRHKIDDEETLLVIGTDISIQQNAIEAASESEARCAGIIANLPGLVFQSLLSKSGLIKYLFLSQNCESTLGVTPDNLYLNSSKFTDLILPEDLASYHSSMQESAYSQNPWNWEGRVWIAQWSDIKWIHIRAMPRKLSEENVILEGIITDITERKLISVENHLYRQRLAELSAHIERIKEQERMNIAREIHDDMGGNLVAVKMILHTLENRLPKDQPWLAEKTQYVDTLIDRTIEAGHRIARDLRPSVLDLGIIPALDWQVKEFEKQYNIRCSFTTNKYDISLSAENATAIFRMVQEALTNIAKHANATYASLAIVYTRTSISLTIADNGCGLENNDERKPNSFGLLGMSERCKEIGGSIIVDSQPNNGCVIAIKIPLMIQPKNFVFPAEEPMSDQLSLL</sequence>
<dbReference type="GO" id="GO:0000155">
    <property type="term" value="F:phosphorelay sensor kinase activity"/>
    <property type="evidence" value="ECO:0007669"/>
    <property type="project" value="InterPro"/>
</dbReference>
<evidence type="ECO:0000313" key="6">
    <source>
        <dbReference type="Proteomes" id="UP000294829"/>
    </source>
</evidence>
<dbReference type="Pfam" id="PF07730">
    <property type="entry name" value="HisKA_3"/>
    <property type="match status" value="1"/>
</dbReference>
<keyword evidence="2" id="KW-0418">Kinase</keyword>
<name>A0A4R5W6J5_9BURK</name>
<dbReference type="NCBIfam" id="TIGR00229">
    <property type="entry name" value="sensory_box"/>
    <property type="match status" value="1"/>
</dbReference>
<dbReference type="EMBL" id="SMYL01000001">
    <property type="protein sequence ID" value="TDK68580.1"/>
    <property type="molecule type" value="Genomic_DNA"/>
</dbReference>
<dbReference type="InterPro" id="IPR013655">
    <property type="entry name" value="PAS_fold_3"/>
</dbReference>
<dbReference type="InterPro" id="IPR003594">
    <property type="entry name" value="HATPase_dom"/>
</dbReference>
<dbReference type="OrthoDB" id="9813412at2"/>
<dbReference type="Gene3D" id="1.20.5.1930">
    <property type="match status" value="1"/>
</dbReference>
<dbReference type="AlphaFoldDB" id="A0A4R5W6J5"/>
<evidence type="ECO:0000256" key="1">
    <source>
        <dbReference type="ARBA" id="ARBA00022679"/>
    </source>
</evidence>
<dbReference type="Gene3D" id="3.30.565.10">
    <property type="entry name" value="Histidine kinase-like ATPase, C-terminal domain"/>
    <property type="match status" value="1"/>
</dbReference>
<dbReference type="SMART" id="SM00387">
    <property type="entry name" value="HATPase_c"/>
    <property type="match status" value="1"/>
</dbReference>
<dbReference type="InterPro" id="IPR035965">
    <property type="entry name" value="PAS-like_dom_sf"/>
</dbReference>
<dbReference type="InterPro" id="IPR036890">
    <property type="entry name" value="HATPase_C_sf"/>
</dbReference>
<keyword evidence="1" id="KW-0808">Transferase</keyword>
<dbReference type="PANTHER" id="PTHR24421">
    <property type="entry name" value="NITRATE/NITRITE SENSOR PROTEIN NARX-RELATED"/>
    <property type="match status" value="1"/>
</dbReference>
<dbReference type="Pfam" id="PF08447">
    <property type="entry name" value="PAS_3"/>
    <property type="match status" value="1"/>
</dbReference>
<evidence type="ECO:0000313" key="5">
    <source>
        <dbReference type="EMBL" id="TDK68580.1"/>
    </source>
</evidence>
<proteinExistence type="predicted"/>
<dbReference type="PANTHER" id="PTHR24421:SF59">
    <property type="entry name" value="OXYGEN SENSOR HISTIDINE KINASE NREB"/>
    <property type="match status" value="1"/>
</dbReference>
<dbReference type="GO" id="GO:0016020">
    <property type="term" value="C:membrane"/>
    <property type="evidence" value="ECO:0007669"/>
    <property type="project" value="InterPro"/>
</dbReference>
<evidence type="ECO:0000256" key="3">
    <source>
        <dbReference type="ARBA" id="ARBA00023012"/>
    </source>
</evidence>
<protein>
    <submittedName>
        <fullName evidence="5">PAS domain S-box protein</fullName>
    </submittedName>
</protein>
<reference evidence="5 6" key="1">
    <citation type="submission" date="2019-03" db="EMBL/GenBank/DDBJ databases">
        <title>Sapientia aquatica gen. nov., sp. nov., isolated from a crater lake.</title>
        <authorList>
            <person name="Felfoldi T."/>
            <person name="Szabo A."/>
            <person name="Toth E."/>
            <person name="Schumann P."/>
            <person name="Keki Z."/>
            <person name="Marialigeti K."/>
            <person name="Mathe I."/>
        </authorList>
    </citation>
    <scope>NUCLEOTIDE SEQUENCE [LARGE SCALE GENOMIC DNA]</scope>
    <source>
        <strain evidence="5 6">SA-152</strain>
    </source>
</reference>
<dbReference type="GO" id="GO:0046983">
    <property type="term" value="F:protein dimerization activity"/>
    <property type="evidence" value="ECO:0007669"/>
    <property type="project" value="InterPro"/>
</dbReference>
<dbReference type="Proteomes" id="UP000294829">
    <property type="component" value="Unassembled WGS sequence"/>
</dbReference>
<dbReference type="CDD" id="cd00130">
    <property type="entry name" value="PAS"/>
    <property type="match status" value="1"/>
</dbReference>
<keyword evidence="3" id="KW-0902">Two-component regulatory system</keyword>
<dbReference type="RefSeq" id="WP_133325358.1">
    <property type="nucleotide sequence ID" value="NZ_SMYL01000001.1"/>
</dbReference>
<dbReference type="InterPro" id="IPR050482">
    <property type="entry name" value="Sensor_HK_TwoCompSys"/>
</dbReference>
<dbReference type="SUPFAM" id="SSF55785">
    <property type="entry name" value="PYP-like sensor domain (PAS domain)"/>
    <property type="match status" value="2"/>
</dbReference>
<evidence type="ECO:0000256" key="2">
    <source>
        <dbReference type="ARBA" id="ARBA00022777"/>
    </source>
</evidence>
<dbReference type="InterPro" id="IPR011712">
    <property type="entry name" value="Sig_transdc_His_kin_sub3_dim/P"/>
</dbReference>
<dbReference type="SUPFAM" id="SSF55874">
    <property type="entry name" value="ATPase domain of HSP90 chaperone/DNA topoisomerase II/histidine kinase"/>
    <property type="match status" value="1"/>
</dbReference>
<dbReference type="Pfam" id="PF02518">
    <property type="entry name" value="HATPase_c"/>
    <property type="match status" value="1"/>
</dbReference>
<keyword evidence="6" id="KW-1185">Reference proteome</keyword>
<dbReference type="InterPro" id="IPR000014">
    <property type="entry name" value="PAS"/>
</dbReference>
<dbReference type="Gene3D" id="3.30.450.20">
    <property type="entry name" value="PAS domain"/>
    <property type="match status" value="2"/>
</dbReference>
<evidence type="ECO:0000259" key="4">
    <source>
        <dbReference type="SMART" id="SM00387"/>
    </source>
</evidence>